<dbReference type="Gene3D" id="2.10.25.160">
    <property type="entry name" value="Granulin"/>
    <property type="match status" value="1"/>
</dbReference>
<dbReference type="PANTHER" id="PTHR12411">
    <property type="entry name" value="CYSTEINE PROTEASE FAMILY C1-RELATED"/>
    <property type="match status" value="1"/>
</dbReference>
<evidence type="ECO:0000313" key="14">
    <source>
        <dbReference type="Proteomes" id="UP000015453"/>
    </source>
</evidence>
<dbReference type="Pfam" id="PF08246">
    <property type="entry name" value="Inhibitor_I29"/>
    <property type="match status" value="1"/>
</dbReference>
<feature type="domain" description="Peptidase C1A papain C-terminal" evidence="11">
    <location>
        <begin position="120"/>
        <end position="335"/>
    </location>
</feature>
<dbReference type="SMART" id="SM00277">
    <property type="entry name" value="GRAN"/>
    <property type="match status" value="1"/>
</dbReference>
<dbReference type="FunFam" id="3.90.70.10:FF:000067">
    <property type="entry name" value="Senescence-specific cysteine protease"/>
    <property type="match status" value="1"/>
</dbReference>
<evidence type="ECO:0000256" key="6">
    <source>
        <dbReference type="ARBA" id="ARBA00023002"/>
    </source>
</evidence>
<dbReference type="PROSITE" id="PS00070">
    <property type="entry name" value="ALDEHYDE_DEHYDR_CYS"/>
    <property type="match status" value="1"/>
</dbReference>
<evidence type="ECO:0000256" key="7">
    <source>
        <dbReference type="ARBA" id="ARBA00023157"/>
    </source>
</evidence>
<feature type="domain" description="Cathepsin propeptide inhibitor" evidence="12">
    <location>
        <begin position="30"/>
        <end position="87"/>
    </location>
</feature>
<evidence type="ECO:0000256" key="9">
    <source>
        <dbReference type="SAM" id="SignalP"/>
    </source>
</evidence>
<evidence type="ECO:0000259" key="11">
    <source>
        <dbReference type="SMART" id="SM00645"/>
    </source>
</evidence>
<dbReference type="GO" id="GO:0016491">
    <property type="term" value="F:oxidoreductase activity"/>
    <property type="evidence" value="ECO:0007669"/>
    <property type="project" value="UniProtKB-KW"/>
</dbReference>
<keyword evidence="4" id="KW-0378">Hydrolase</keyword>
<accession>S8C022</accession>
<keyword evidence="7" id="KW-1015">Disulfide bond</keyword>
<evidence type="ECO:0000256" key="8">
    <source>
        <dbReference type="ARBA" id="ARBA00023180"/>
    </source>
</evidence>
<dbReference type="SUPFAM" id="SSF57277">
    <property type="entry name" value="Granulin repeat"/>
    <property type="match status" value="1"/>
</dbReference>
<evidence type="ECO:0000259" key="12">
    <source>
        <dbReference type="SMART" id="SM00848"/>
    </source>
</evidence>
<sequence length="424" mass="46735">MNRLWLSLCLIQLFLLQVHPIVSSSISDLFDSWCQEHGKTYVSEEEREHRLGVFSENYDFIASHNARANYSYTLSLNAFADLTRSEFGGRYLGFSPSGHDLLIRKNRGSGSYRSRNYSAVPSSIDWRKKGAVTGIKDQGSCGACWSFSATGAIEGINQIVTGSLVSLSEQELIDCDHSYNQGCNGGLMDYAYEFILKNKGIDTEEDYSYKGRDASCSQNKLNKRVVTIDSYVDIPEKNEQMLLEAVASQPVSVGISGGDAPFQFYSQGIFTGPCSTSLDHAVLIVGYDSKNGKDYWIVKNSWGKSWGMDGYMYVQRNTGNQNGICEINMMASYPVKTNPNPSPSPSPPGPTKCSLFSYCSQGETCCCARRFLGLCMRYKCCGAESAVCCEDNVHCCPQDYPICDTAQSVCRKMSGNSTMAIPVG</sequence>
<dbReference type="InterPro" id="IPR000668">
    <property type="entry name" value="Peptidase_C1A_C"/>
</dbReference>
<comment type="similarity">
    <text evidence="1">Belongs to the peptidase C1 family.</text>
</comment>
<organism evidence="13 14">
    <name type="scientific">Genlisea aurea</name>
    <dbReference type="NCBI Taxonomy" id="192259"/>
    <lineage>
        <taxon>Eukaryota</taxon>
        <taxon>Viridiplantae</taxon>
        <taxon>Streptophyta</taxon>
        <taxon>Embryophyta</taxon>
        <taxon>Tracheophyta</taxon>
        <taxon>Spermatophyta</taxon>
        <taxon>Magnoliopsida</taxon>
        <taxon>eudicotyledons</taxon>
        <taxon>Gunneridae</taxon>
        <taxon>Pentapetalae</taxon>
        <taxon>asterids</taxon>
        <taxon>lamiids</taxon>
        <taxon>Lamiales</taxon>
        <taxon>Lentibulariaceae</taxon>
        <taxon>Genlisea</taxon>
    </lineage>
</organism>
<dbReference type="CDD" id="cd02248">
    <property type="entry name" value="Peptidase_C1A"/>
    <property type="match status" value="1"/>
</dbReference>
<keyword evidence="5" id="KW-0788">Thiol protease</keyword>
<comment type="caution">
    <text evidence="13">The sequence shown here is derived from an EMBL/GenBank/DDBJ whole genome shotgun (WGS) entry which is preliminary data.</text>
</comment>
<dbReference type="InterPro" id="IPR000118">
    <property type="entry name" value="Granulin"/>
</dbReference>
<feature type="domain" description="Granulins" evidence="10">
    <location>
        <begin position="353"/>
        <end position="410"/>
    </location>
</feature>
<evidence type="ECO:0000256" key="5">
    <source>
        <dbReference type="ARBA" id="ARBA00022807"/>
    </source>
</evidence>
<dbReference type="AlphaFoldDB" id="S8C022"/>
<name>S8C022_9LAMI</name>
<dbReference type="InterPro" id="IPR025661">
    <property type="entry name" value="Pept_asp_AS"/>
</dbReference>
<dbReference type="GO" id="GO:0008234">
    <property type="term" value="F:cysteine-type peptidase activity"/>
    <property type="evidence" value="ECO:0007669"/>
    <property type="project" value="UniProtKB-KW"/>
</dbReference>
<dbReference type="InterPro" id="IPR039417">
    <property type="entry name" value="Peptidase_C1A_papain-like"/>
</dbReference>
<dbReference type="PROSITE" id="PS00639">
    <property type="entry name" value="THIOL_PROTEASE_HIS"/>
    <property type="match status" value="1"/>
</dbReference>
<dbReference type="SMART" id="SM00848">
    <property type="entry name" value="Inhibitor_I29"/>
    <property type="match status" value="1"/>
</dbReference>
<keyword evidence="3 9" id="KW-0732">Signal</keyword>
<dbReference type="InterPro" id="IPR038765">
    <property type="entry name" value="Papain-like_cys_pep_sf"/>
</dbReference>
<dbReference type="EMBL" id="AUSU01007739">
    <property type="protein sequence ID" value="EPS60205.1"/>
    <property type="molecule type" value="Genomic_DNA"/>
</dbReference>
<dbReference type="InterPro" id="IPR025660">
    <property type="entry name" value="Pept_his_AS"/>
</dbReference>
<dbReference type="PRINTS" id="PR00705">
    <property type="entry name" value="PAPAIN"/>
</dbReference>
<dbReference type="Pfam" id="PF00396">
    <property type="entry name" value="Granulin"/>
    <property type="match status" value="1"/>
</dbReference>
<evidence type="ECO:0000256" key="4">
    <source>
        <dbReference type="ARBA" id="ARBA00022801"/>
    </source>
</evidence>
<dbReference type="Gene3D" id="3.90.70.10">
    <property type="entry name" value="Cysteine proteinases"/>
    <property type="match status" value="1"/>
</dbReference>
<evidence type="ECO:0000256" key="2">
    <source>
        <dbReference type="ARBA" id="ARBA00022670"/>
    </source>
</evidence>
<dbReference type="InterPro" id="IPR013128">
    <property type="entry name" value="Peptidase_C1A"/>
</dbReference>
<reference evidence="13 14" key="1">
    <citation type="journal article" date="2013" name="BMC Genomics">
        <title>The miniature genome of a carnivorous plant Genlisea aurea contains a low number of genes and short non-coding sequences.</title>
        <authorList>
            <person name="Leushkin E.V."/>
            <person name="Sutormin R.A."/>
            <person name="Nabieva E.R."/>
            <person name="Penin A.A."/>
            <person name="Kondrashov A.S."/>
            <person name="Logacheva M.D."/>
        </authorList>
    </citation>
    <scope>NUCLEOTIDE SEQUENCE [LARGE SCALE GENOMIC DNA]</scope>
</reference>
<feature type="chain" id="PRO_5018750018" description="Cysteine protease" evidence="9">
    <location>
        <begin position="24"/>
        <end position="424"/>
    </location>
</feature>
<evidence type="ECO:0000256" key="1">
    <source>
        <dbReference type="ARBA" id="ARBA00008455"/>
    </source>
</evidence>
<keyword evidence="2" id="KW-0645">Protease</keyword>
<dbReference type="MEROPS" id="C01.A13"/>
<proteinExistence type="inferred from homology"/>
<dbReference type="SMART" id="SM00645">
    <property type="entry name" value="Pept_C1"/>
    <property type="match status" value="1"/>
</dbReference>
<feature type="non-terminal residue" evidence="13">
    <location>
        <position position="424"/>
    </location>
</feature>
<gene>
    <name evidence="13" type="ORF">M569_14597</name>
</gene>
<keyword evidence="14" id="KW-1185">Reference proteome</keyword>
<dbReference type="InterPro" id="IPR037277">
    <property type="entry name" value="Granulin_sf"/>
</dbReference>
<protein>
    <recommendedName>
        <fullName evidence="15">Cysteine protease</fullName>
    </recommendedName>
</protein>
<dbReference type="InterPro" id="IPR000169">
    <property type="entry name" value="Pept_cys_AS"/>
</dbReference>
<dbReference type="InterPro" id="IPR013201">
    <property type="entry name" value="Prot_inhib_I29"/>
</dbReference>
<evidence type="ECO:0000259" key="10">
    <source>
        <dbReference type="SMART" id="SM00277"/>
    </source>
</evidence>
<evidence type="ECO:0000313" key="13">
    <source>
        <dbReference type="EMBL" id="EPS60205.1"/>
    </source>
</evidence>
<dbReference type="Pfam" id="PF00112">
    <property type="entry name" value="Peptidase_C1"/>
    <property type="match status" value="1"/>
</dbReference>
<dbReference type="SUPFAM" id="SSF54001">
    <property type="entry name" value="Cysteine proteinases"/>
    <property type="match status" value="1"/>
</dbReference>
<evidence type="ECO:0000256" key="3">
    <source>
        <dbReference type="ARBA" id="ARBA00022729"/>
    </source>
</evidence>
<dbReference type="PROSITE" id="PS00640">
    <property type="entry name" value="THIOL_PROTEASE_ASN"/>
    <property type="match status" value="1"/>
</dbReference>
<keyword evidence="6" id="KW-0560">Oxidoreductase</keyword>
<dbReference type="OrthoDB" id="10253408at2759"/>
<dbReference type="InterPro" id="IPR016160">
    <property type="entry name" value="Ald_DH_CS_CYS"/>
</dbReference>
<dbReference type="GO" id="GO:0006508">
    <property type="term" value="P:proteolysis"/>
    <property type="evidence" value="ECO:0007669"/>
    <property type="project" value="UniProtKB-KW"/>
</dbReference>
<feature type="signal peptide" evidence="9">
    <location>
        <begin position="1"/>
        <end position="23"/>
    </location>
</feature>
<dbReference type="Proteomes" id="UP000015453">
    <property type="component" value="Unassembled WGS sequence"/>
</dbReference>
<dbReference type="PROSITE" id="PS00139">
    <property type="entry name" value="THIOL_PROTEASE_CYS"/>
    <property type="match status" value="1"/>
</dbReference>
<keyword evidence="8" id="KW-0325">Glycoprotein</keyword>
<evidence type="ECO:0008006" key="15">
    <source>
        <dbReference type="Google" id="ProtNLM"/>
    </source>
</evidence>